<dbReference type="Pfam" id="PF00704">
    <property type="entry name" value="Glyco_hydro_18"/>
    <property type="match status" value="1"/>
</dbReference>
<keyword evidence="8" id="KW-1185">Reference proteome</keyword>
<dbReference type="InterPro" id="IPR017853">
    <property type="entry name" value="GH"/>
</dbReference>
<keyword evidence="3" id="KW-0624">Polysaccharide degradation</keyword>
<dbReference type="GO" id="GO:0006032">
    <property type="term" value="P:chitin catabolic process"/>
    <property type="evidence" value="ECO:0007669"/>
    <property type="project" value="UniProtKB-KW"/>
</dbReference>
<dbReference type="Gene3D" id="2.170.140.10">
    <property type="entry name" value="Chitin binding domain"/>
    <property type="match status" value="1"/>
</dbReference>
<dbReference type="EC" id="3.2.1.14" evidence="2"/>
<organism evidence="7 8">
    <name type="scientific">Hippocampus comes</name>
    <name type="common">Tiger tail seahorse</name>
    <dbReference type="NCBI Taxonomy" id="109280"/>
    <lineage>
        <taxon>Eukaryota</taxon>
        <taxon>Metazoa</taxon>
        <taxon>Chordata</taxon>
        <taxon>Craniata</taxon>
        <taxon>Vertebrata</taxon>
        <taxon>Euteleostomi</taxon>
        <taxon>Actinopterygii</taxon>
        <taxon>Neopterygii</taxon>
        <taxon>Teleostei</taxon>
        <taxon>Neoteleostei</taxon>
        <taxon>Acanthomorphata</taxon>
        <taxon>Syngnathiaria</taxon>
        <taxon>Syngnathiformes</taxon>
        <taxon>Syngnathoidei</taxon>
        <taxon>Syngnathidae</taxon>
        <taxon>Hippocampus</taxon>
    </lineage>
</organism>
<dbReference type="SUPFAM" id="SSF57625">
    <property type="entry name" value="Invertebrate chitin-binding proteins"/>
    <property type="match status" value="1"/>
</dbReference>
<dbReference type="GO" id="GO:0008843">
    <property type="term" value="F:endochitinase activity"/>
    <property type="evidence" value="ECO:0007669"/>
    <property type="project" value="UniProtKB-EC"/>
</dbReference>
<dbReference type="InterPro" id="IPR050314">
    <property type="entry name" value="Glycosyl_Hydrlase_18"/>
</dbReference>
<sequence length="245" mass="27059">EHGRVTWQEFHGILLHFCSSANSSVFHWLDMGAPAEKLLLGFPSYGRTYRLRTGATGLGAPTNGPADAGPYTRTAGFWAYYEVCDFISSASVGWIDEQRVPYATFGSAWVGYDDQRSFSSKVTKAPFSGKNLGGAHVWTLDMDDFGGSFCSAGSYPLINHLRMSMGEYSIYMSDSAGFPPKPTTTPAPTTTRDPIASFCHGRPDGLYPNPVDSTTYFQCFRGNTYKHHCQPGLIYWDSCKCCNWP</sequence>
<dbReference type="PROSITE" id="PS51910">
    <property type="entry name" value="GH18_2"/>
    <property type="match status" value="1"/>
</dbReference>
<evidence type="ECO:0000256" key="1">
    <source>
        <dbReference type="ARBA" id="ARBA00000822"/>
    </source>
</evidence>
<dbReference type="InterPro" id="IPR036508">
    <property type="entry name" value="Chitin-bd_dom_sf"/>
</dbReference>
<comment type="catalytic activity">
    <reaction evidence="1">
        <text>Random endo-hydrolysis of N-acetyl-beta-D-glucosaminide (1-&gt;4)-beta-linkages in chitin and chitodextrins.</text>
        <dbReference type="EC" id="3.2.1.14"/>
    </reaction>
</comment>
<evidence type="ECO:0000313" key="7">
    <source>
        <dbReference type="Ensembl" id="ENSHCOP00000010668.1"/>
    </source>
</evidence>
<reference evidence="7" key="2">
    <citation type="submission" date="2025-09" db="UniProtKB">
        <authorList>
            <consortium name="Ensembl"/>
        </authorList>
    </citation>
    <scope>IDENTIFICATION</scope>
</reference>
<dbReference type="Pfam" id="PF01607">
    <property type="entry name" value="CBM_14"/>
    <property type="match status" value="1"/>
</dbReference>
<keyword evidence="3" id="KW-0146">Chitin degradation</keyword>
<dbReference type="GeneTree" id="ENSGT00940000162989"/>
<evidence type="ECO:0000256" key="2">
    <source>
        <dbReference type="ARBA" id="ARBA00012729"/>
    </source>
</evidence>
<dbReference type="Proteomes" id="UP000264820">
    <property type="component" value="Unplaced"/>
</dbReference>
<dbReference type="InterPro" id="IPR001223">
    <property type="entry name" value="Glyco_hydro18_cat"/>
</dbReference>
<accession>A0A3Q2XZS9</accession>
<proteinExistence type="predicted"/>
<dbReference type="Gene3D" id="3.10.50.10">
    <property type="match status" value="1"/>
</dbReference>
<dbReference type="SUPFAM" id="SSF54556">
    <property type="entry name" value="Chitinase insertion domain"/>
    <property type="match status" value="1"/>
</dbReference>
<name>A0A3Q2XZS9_HIPCM</name>
<protein>
    <recommendedName>
        <fullName evidence="2">chitinase</fullName>
        <ecNumber evidence="2">3.2.1.14</ecNumber>
    </recommendedName>
</protein>
<dbReference type="Ensembl" id="ENSHCOT00000017148.1">
    <property type="protein sequence ID" value="ENSHCOP00000010668.1"/>
    <property type="gene ID" value="ENSHCOG00000013328.1"/>
</dbReference>
<evidence type="ECO:0000256" key="4">
    <source>
        <dbReference type="ARBA" id="ARBA00023157"/>
    </source>
</evidence>
<keyword evidence="4" id="KW-1015">Disulfide bond</keyword>
<dbReference type="AlphaFoldDB" id="A0A3Q2XZS9"/>
<dbReference type="PROSITE" id="PS50940">
    <property type="entry name" value="CHIT_BIND_II"/>
    <property type="match status" value="1"/>
</dbReference>
<dbReference type="STRING" id="109280.ENSHCOP00000010668"/>
<evidence type="ECO:0000256" key="3">
    <source>
        <dbReference type="ARBA" id="ARBA00023024"/>
    </source>
</evidence>
<dbReference type="InterPro" id="IPR029070">
    <property type="entry name" value="Chitinase_insertion_sf"/>
</dbReference>
<dbReference type="GO" id="GO:0005975">
    <property type="term" value="P:carbohydrate metabolic process"/>
    <property type="evidence" value="ECO:0007669"/>
    <property type="project" value="InterPro"/>
</dbReference>
<feature type="domain" description="Chitin-binding type-2" evidence="5">
    <location>
        <begin position="196"/>
        <end position="245"/>
    </location>
</feature>
<dbReference type="Gene3D" id="3.20.20.80">
    <property type="entry name" value="Glycosidases"/>
    <property type="match status" value="1"/>
</dbReference>
<dbReference type="SUPFAM" id="SSF51445">
    <property type="entry name" value="(Trans)glycosidases"/>
    <property type="match status" value="1"/>
</dbReference>
<keyword evidence="3" id="KW-0119">Carbohydrate metabolism</keyword>
<feature type="domain" description="GH18" evidence="6">
    <location>
        <begin position="1"/>
        <end position="168"/>
    </location>
</feature>
<dbReference type="GO" id="GO:0005576">
    <property type="term" value="C:extracellular region"/>
    <property type="evidence" value="ECO:0007669"/>
    <property type="project" value="InterPro"/>
</dbReference>
<dbReference type="FunFam" id="2.170.140.10:FF:000001">
    <property type="entry name" value="Acidic mammalian chitinase"/>
    <property type="match status" value="1"/>
</dbReference>
<dbReference type="GO" id="GO:0008061">
    <property type="term" value="F:chitin binding"/>
    <property type="evidence" value="ECO:0007669"/>
    <property type="project" value="InterPro"/>
</dbReference>
<dbReference type="PANTHER" id="PTHR11177:SF332">
    <property type="entry name" value="CHITINASE"/>
    <property type="match status" value="1"/>
</dbReference>
<dbReference type="InterPro" id="IPR002557">
    <property type="entry name" value="Chitin-bd_dom"/>
</dbReference>
<dbReference type="FunFam" id="3.10.50.10:FF:000001">
    <property type="entry name" value="Chitinase 3-like 1"/>
    <property type="match status" value="1"/>
</dbReference>
<evidence type="ECO:0000259" key="5">
    <source>
        <dbReference type="PROSITE" id="PS50940"/>
    </source>
</evidence>
<reference evidence="7" key="1">
    <citation type="submission" date="2025-08" db="UniProtKB">
        <authorList>
            <consortium name="Ensembl"/>
        </authorList>
    </citation>
    <scope>IDENTIFICATION</scope>
</reference>
<evidence type="ECO:0000259" key="6">
    <source>
        <dbReference type="PROSITE" id="PS51910"/>
    </source>
</evidence>
<evidence type="ECO:0000313" key="8">
    <source>
        <dbReference type="Proteomes" id="UP000264820"/>
    </source>
</evidence>
<dbReference type="PANTHER" id="PTHR11177">
    <property type="entry name" value="CHITINASE"/>
    <property type="match status" value="1"/>
</dbReference>